<gene>
    <name evidence="2" type="ORF">A9Z42_0054880</name>
</gene>
<dbReference type="SUPFAM" id="SSF52540">
    <property type="entry name" value="P-loop containing nucleoside triphosphate hydrolases"/>
    <property type="match status" value="1"/>
</dbReference>
<comment type="caution">
    <text evidence="2">The sequence shown here is derived from an EMBL/GenBank/DDBJ whole genome shotgun (WGS) entry which is preliminary data.</text>
</comment>
<dbReference type="EMBL" id="LFMI01000551">
    <property type="protein sequence ID" value="OTA04883.1"/>
    <property type="molecule type" value="Genomic_DNA"/>
</dbReference>
<dbReference type="AlphaFoldDB" id="A0A2H2ZCG7"/>
<dbReference type="Proteomes" id="UP000219286">
    <property type="component" value="Unassembled WGS sequence"/>
</dbReference>
<evidence type="ECO:0000313" key="2">
    <source>
        <dbReference type="EMBL" id="OTA04883.1"/>
    </source>
</evidence>
<dbReference type="PANTHER" id="PTHR46411">
    <property type="entry name" value="FAMILY ATPASE, PUTATIVE-RELATED"/>
    <property type="match status" value="1"/>
</dbReference>
<protein>
    <recommendedName>
        <fullName evidence="1">AAA+ ATPase domain-containing protein</fullName>
    </recommendedName>
</protein>
<dbReference type="GO" id="GO:0016887">
    <property type="term" value="F:ATP hydrolysis activity"/>
    <property type="evidence" value="ECO:0007669"/>
    <property type="project" value="InterPro"/>
</dbReference>
<dbReference type="OrthoDB" id="10042665at2759"/>
<feature type="domain" description="AAA+ ATPase" evidence="1">
    <location>
        <begin position="52"/>
        <end position="179"/>
    </location>
</feature>
<dbReference type="GO" id="GO:0005524">
    <property type="term" value="F:ATP binding"/>
    <property type="evidence" value="ECO:0007669"/>
    <property type="project" value="InterPro"/>
</dbReference>
<sequence>MGYDLRRKRWAWNGKAFDQLIAERETKDLIMNVLASQLSLLEWGGKREGKYNGFTMLLRGASGTGKTFTVESVAELFEKPLCTVRCSDVGTTPEDVQKRLEGIFHLAKTWGCIVLLVEAEVFLERRNVNDVAQSARFSAFLRALDNYKGILILESNRLARLDEAFNSCIQLLLHYKPLTEPDRTYVWHNLLDNIQSLDKQAMDIRDAYGYTNKLATLDLNGHQMHQIVTTARQLAQLQYEKMTSRHLGLVARSFHSFQSSNKSTED</sequence>
<dbReference type="SMART" id="SM00382">
    <property type="entry name" value="AAA"/>
    <property type="match status" value="1"/>
</dbReference>
<name>A0A2H2ZCG7_TRIPA</name>
<evidence type="ECO:0000313" key="3">
    <source>
        <dbReference type="Proteomes" id="UP000219286"/>
    </source>
</evidence>
<dbReference type="InterPro" id="IPR027417">
    <property type="entry name" value="P-loop_NTPase"/>
</dbReference>
<accession>A0A2H2ZCG7</accession>
<organism evidence="2 3">
    <name type="scientific">Trichoderma parareesei</name>
    <name type="common">Filamentous fungus</name>
    <dbReference type="NCBI Taxonomy" id="858221"/>
    <lineage>
        <taxon>Eukaryota</taxon>
        <taxon>Fungi</taxon>
        <taxon>Dikarya</taxon>
        <taxon>Ascomycota</taxon>
        <taxon>Pezizomycotina</taxon>
        <taxon>Sordariomycetes</taxon>
        <taxon>Hypocreomycetidae</taxon>
        <taxon>Hypocreales</taxon>
        <taxon>Hypocreaceae</taxon>
        <taxon>Trichoderma</taxon>
    </lineage>
</organism>
<keyword evidence="3" id="KW-1185">Reference proteome</keyword>
<evidence type="ECO:0000259" key="1">
    <source>
        <dbReference type="SMART" id="SM00382"/>
    </source>
</evidence>
<dbReference type="InterPro" id="IPR003959">
    <property type="entry name" value="ATPase_AAA_core"/>
</dbReference>
<reference evidence="2 3" key="1">
    <citation type="journal article" date="2015" name="Genome Announc.">
        <title>Genome sequence and annotation of Trichoderma parareesei, the ancestor of the cellulase producer Trichoderma reesei.</title>
        <authorList>
            <person name="Yang D."/>
            <person name="Pomraning K."/>
            <person name="Kopchinskiy A."/>
            <person name="Karimi Aghcheh R."/>
            <person name="Atanasova L."/>
            <person name="Chenthamara K."/>
            <person name="Baker S.E."/>
            <person name="Zhang R."/>
            <person name="Shen Q."/>
            <person name="Freitag M."/>
            <person name="Kubicek C.P."/>
            <person name="Druzhinina I.S."/>
        </authorList>
    </citation>
    <scope>NUCLEOTIDE SEQUENCE [LARGE SCALE GENOMIC DNA]</scope>
    <source>
        <strain evidence="2 3">CBS 125925</strain>
    </source>
</reference>
<dbReference type="Pfam" id="PF00004">
    <property type="entry name" value="AAA"/>
    <property type="match status" value="1"/>
</dbReference>
<proteinExistence type="predicted"/>
<dbReference type="Gene3D" id="3.40.50.300">
    <property type="entry name" value="P-loop containing nucleotide triphosphate hydrolases"/>
    <property type="match status" value="1"/>
</dbReference>
<dbReference type="InterPro" id="IPR003593">
    <property type="entry name" value="AAA+_ATPase"/>
</dbReference>
<dbReference type="PANTHER" id="PTHR46411:SF2">
    <property type="entry name" value="AAA+ ATPASE DOMAIN-CONTAINING PROTEIN"/>
    <property type="match status" value="1"/>
</dbReference>